<feature type="domain" description="Regulator of MON1-CCZ1 complex N-terminal" evidence="2">
    <location>
        <begin position="25"/>
        <end position="126"/>
    </location>
</feature>
<dbReference type="GO" id="GO:0035658">
    <property type="term" value="C:Mon1-Ccz1 complex"/>
    <property type="evidence" value="ECO:0007669"/>
    <property type="project" value="InterPro"/>
</dbReference>
<proteinExistence type="predicted"/>
<reference evidence="3 4" key="1">
    <citation type="submission" date="2016-05" db="EMBL/GenBank/DDBJ databases">
        <title>Nuclear genome of Blastocystis sp. subtype 1 NandII.</title>
        <authorList>
            <person name="Gentekaki E."/>
            <person name="Curtis B."/>
            <person name="Stairs C."/>
            <person name="Eme L."/>
            <person name="Herman E."/>
            <person name="Klimes V."/>
            <person name="Arias M.C."/>
            <person name="Elias M."/>
            <person name="Hilliou F."/>
            <person name="Klute M."/>
            <person name="Malik S.-B."/>
            <person name="Pightling A."/>
            <person name="Rachubinski R."/>
            <person name="Salas D."/>
            <person name="Schlacht A."/>
            <person name="Suga H."/>
            <person name="Archibald J."/>
            <person name="Ball S.G."/>
            <person name="Clark G."/>
            <person name="Dacks J."/>
            <person name="Van Der Giezen M."/>
            <person name="Tsaousis A."/>
            <person name="Roger A."/>
        </authorList>
    </citation>
    <scope>NUCLEOTIDE SEQUENCE [LARGE SCALE GENOMIC DNA]</scope>
    <source>
        <strain evidence="4">ATCC 50177 / NandII</strain>
    </source>
</reference>
<organism evidence="3 4">
    <name type="scientific">Blastocystis sp. subtype 1 (strain ATCC 50177 / NandII)</name>
    <dbReference type="NCBI Taxonomy" id="478820"/>
    <lineage>
        <taxon>Eukaryota</taxon>
        <taxon>Sar</taxon>
        <taxon>Stramenopiles</taxon>
        <taxon>Bigyra</taxon>
        <taxon>Opalozoa</taxon>
        <taxon>Opalinata</taxon>
        <taxon>Blastocystidae</taxon>
        <taxon>Blastocystis</taxon>
    </lineage>
</organism>
<dbReference type="OrthoDB" id="26384at2759"/>
<dbReference type="GO" id="GO:0031902">
    <property type="term" value="C:late endosome membrane"/>
    <property type="evidence" value="ECO:0007669"/>
    <property type="project" value="TreeGrafter"/>
</dbReference>
<dbReference type="InterPro" id="IPR040371">
    <property type="entry name" value="RMC1"/>
</dbReference>
<evidence type="ECO:0000313" key="3">
    <source>
        <dbReference type="EMBL" id="OAO12423.1"/>
    </source>
</evidence>
<keyword evidence="4" id="KW-1185">Reference proteome</keyword>
<dbReference type="InterPro" id="IPR049040">
    <property type="entry name" value="RMC1_N"/>
</dbReference>
<accession>A0A196S5S7</accession>
<dbReference type="Pfam" id="PF21029">
    <property type="entry name" value="RMC1_N"/>
    <property type="match status" value="1"/>
</dbReference>
<gene>
    <name evidence="3" type="ORF">AV274_5890</name>
</gene>
<sequence length="828" mass="93702">MGKVNERTAVISPYYLKLNLEHFRVFYDEWSQILIYVHQEQPILFFQTLSDLSLLPCKLSTPITFIPQGPIRTVLFSCDRRFISILRNESTIEMFNLIDPKHACIKVTTKSKETVINNGICWLHSKKEVKDQTVLSPILAVATKKTLSFYEVSLKSAGLIKAVKMCVSALWCNRLNQLVLAAEESTGRISVYTVKDMGVVKHQTFSLPEIPTHANTFVSTIYRATYLYQYSASRGLLFVFAFSNRDSEFRYYNTIALPYKSPAVISLSDNLLMVHYKEVRESFSVDLADVPFDAAGNLSMPAVSHSAVSKLTITAVAALPEAMRGALEDPSFAYPAEEKVPYHSYEVQIASANIGLELESAFQKLFVSAFDGRVHGCLDNSAYVKGVTDTISPMVRTQVELGSYITHVNDHFVVGNTFASVLQLLRQEKRPLKIRFERGLVQEDDPYCYKGEKPVLEVVEERAMTEELYSNQVTWLLNNMMIDTQRGLLVTMRVLLLEHSASVVDNVRFLLRRRSLVPVSVNRAWTLQDTPITQYPRALILEILRKEMATLLERGQLSALFEVLNNDFASLTRRAANNKELEAYLEKTAKEGTTRELNGNIVITQGEMLEKVFLPLRAQLPATSYQLMLVQYLQSLLHAQIPAQPQLTGHLRSVLIEQGDAKASATLSFLYRVGLLTPDLATAQRQLIAKEECPVITALALKTARRAQDYATLLDYCLKQQRLDEMLRVMGKYAEAMKEELDAWMLNAIKLAAMLYEEQEDLHYLYSVYFFVQHYRPEVMKSVTFPNRSVDGLVVDEGEAVSKGECLRDVLEQMKLTLIQRATAMASA</sequence>
<dbReference type="InterPro" id="IPR009755">
    <property type="entry name" value="RMC1_C"/>
</dbReference>
<feature type="domain" description="Mic1" evidence="1">
    <location>
        <begin position="538"/>
        <end position="785"/>
    </location>
</feature>
<evidence type="ECO:0000313" key="4">
    <source>
        <dbReference type="Proteomes" id="UP000078348"/>
    </source>
</evidence>
<dbReference type="EMBL" id="LXWW01000544">
    <property type="protein sequence ID" value="OAO12423.1"/>
    <property type="molecule type" value="Genomic_DNA"/>
</dbReference>
<dbReference type="Pfam" id="PF07035">
    <property type="entry name" value="RMC1_C"/>
    <property type="match status" value="1"/>
</dbReference>
<evidence type="ECO:0000259" key="2">
    <source>
        <dbReference type="Pfam" id="PF21029"/>
    </source>
</evidence>
<dbReference type="PANTHER" id="PTHR12897:SF4">
    <property type="entry name" value="REGULATOR OF MON1-CCZ1 COMPLEX"/>
    <property type="match status" value="1"/>
</dbReference>
<name>A0A196S5S7_BLAHN</name>
<dbReference type="GO" id="GO:0005765">
    <property type="term" value="C:lysosomal membrane"/>
    <property type="evidence" value="ECO:0007669"/>
    <property type="project" value="TreeGrafter"/>
</dbReference>
<dbReference type="AlphaFoldDB" id="A0A196S5S7"/>
<dbReference type="PANTHER" id="PTHR12897">
    <property type="entry name" value="COLON CANCER-ASSOCIATED PROTEIN MIC1"/>
    <property type="match status" value="1"/>
</dbReference>
<dbReference type="Proteomes" id="UP000078348">
    <property type="component" value="Unassembled WGS sequence"/>
</dbReference>
<comment type="caution">
    <text evidence="3">The sequence shown here is derived from an EMBL/GenBank/DDBJ whole genome shotgun (WGS) entry which is preliminary data.</text>
</comment>
<protein>
    <submittedName>
        <fullName evidence="3">Uncharacterized protein</fullName>
    </submittedName>
</protein>
<evidence type="ECO:0000259" key="1">
    <source>
        <dbReference type="Pfam" id="PF07035"/>
    </source>
</evidence>
<dbReference type="GO" id="GO:0010506">
    <property type="term" value="P:regulation of autophagy"/>
    <property type="evidence" value="ECO:0007669"/>
    <property type="project" value="InterPro"/>
</dbReference>